<protein>
    <recommendedName>
        <fullName evidence="11">Peptidoglycan glycosyltransferase MrdB</fullName>
        <shortName evidence="11">PGT</shortName>
        <ecNumber evidence="11">2.4.99.28</ecNumber>
    </recommendedName>
    <alternativeName>
        <fullName evidence="11">Cell elongation protein RodA</fullName>
    </alternativeName>
    <alternativeName>
        <fullName evidence="11">Cell wall polymerase</fullName>
    </alternativeName>
    <alternativeName>
        <fullName evidence="11">Peptidoglycan polymerase</fullName>
        <shortName evidence="11">PG polymerase</shortName>
    </alternativeName>
</protein>
<evidence type="ECO:0000256" key="7">
    <source>
        <dbReference type="ARBA" id="ARBA00022984"/>
    </source>
</evidence>
<feature type="transmembrane region" description="Helical" evidence="11">
    <location>
        <begin position="315"/>
        <end position="342"/>
    </location>
</feature>
<organism evidence="12 13">
    <name type="scientific">Hyphomicrobium facile</name>
    <dbReference type="NCBI Taxonomy" id="51670"/>
    <lineage>
        <taxon>Bacteria</taxon>
        <taxon>Pseudomonadati</taxon>
        <taxon>Pseudomonadota</taxon>
        <taxon>Alphaproteobacteria</taxon>
        <taxon>Hyphomicrobiales</taxon>
        <taxon>Hyphomicrobiaceae</taxon>
        <taxon>Hyphomicrobium</taxon>
    </lineage>
</organism>
<dbReference type="GO" id="GO:0009252">
    <property type="term" value="P:peptidoglycan biosynthetic process"/>
    <property type="evidence" value="ECO:0007669"/>
    <property type="project" value="UniProtKB-UniRule"/>
</dbReference>
<evidence type="ECO:0000256" key="8">
    <source>
        <dbReference type="ARBA" id="ARBA00022989"/>
    </source>
</evidence>
<keyword evidence="11" id="KW-0997">Cell inner membrane</keyword>
<keyword evidence="3 11" id="KW-0328">Glycosyltransferase</keyword>
<evidence type="ECO:0000256" key="5">
    <source>
        <dbReference type="ARBA" id="ARBA00022692"/>
    </source>
</evidence>
<dbReference type="EC" id="2.4.99.28" evidence="11"/>
<evidence type="ECO:0000313" key="13">
    <source>
        <dbReference type="Proteomes" id="UP000199423"/>
    </source>
</evidence>
<keyword evidence="8 11" id="KW-1133">Transmembrane helix</keyword>
<dbReference type="GO" id="GO:0008360">
    <property type="term" value="P:regulation of cell shape"/>
    <property type="evidence" value="ECO:0007669"/>
    <property type="project" value="UniProtKB-KW"/>
</dbReference>
<feature type="transmembrane region" description="Helical" evidence="11">
    <location>
        <begin position="24"/>
        <end position="46"/>
    </location>
</feature>
<dbReference type="STRING" id="51670.SAMN04488557_1240"/>
<dbReference type="InterPro" id="IPR018365">
    <property type="entry name" value="Cell_cycle_FtsW-rel_CS"/>
</dbReference>
<evidence type="ECO:0000256" key="10">
    <source>
        <dbReference type="ARBA" id="ARBA00023316"/>
    </source>
</evidence>
<comment type="pathway">
    <text evidence="11">Cell wall biogenesis; peptidoglycan biosynthesis.</text>
</comment>
<dbReference type="Pfam" id="PF01098">
    <property type="entry name" value="FTSW_RODA_SPOVE"/>
    <property type="match status" value="1"/>
</dbReference>
<keyword evidence="2 11" id="KW-1003">Cell membrane</keyword>
<feature type="transmembrane region" description="Helical" evidence="11">
    <location>
        <begin position="149"/>
        <end position="165"/>
    </location>
</feature>
<dbReference type="InterPro" id="IPR011923">
    <property type="entry name" value="RodA/MrdB"/>
</dbReference>
<comment type="similarity">
    <text evidence="11">Belongs to the SEDS family. MrdB/RodA subfamily.</text>
</comment>
<accession>A0A1I7N414</accession>
<dbReference type="NCBIfam" id="TIGR02210">
    <property type="entry name" value="rodA_shape"/>
    <property type="match status" value="1"/>
</dbReference>
<evidence type="ECO:0000256" key="2">
    <source>
        <dbReference type="ARBA" id="ARBA00022475"/>
    </source>
</evidence>
<gene>
    <name evidence="11" type="primary">mrdB</name>
    <name evidence="11" type="synonym">rodA</name>
    <name evidence="12" type="ORF">SAMN04488557_1240</name>
</gene>
<proteinExistence type="inferred from homology"/>
<comment type="subcellular location">
    <subcellularLocation>
        <location evidence="11">Cell inner membrane</location>
        <topology evidence="11">Multi-pass membrane protein</topology>
    </subcellularLocation>
    <subcellularLocation>
        <location evidence="1">Membrane</location>
        <topology evidence="1">Multi-pass membrane protein</topology>
    </subcellularLocation>
</comment>
<dbReference type="EMBL" id="FPCH01000001">
    <property type="protein sequence ID" value="SFV29392.1"/>
    <property type="molecule type" value="Genomic_DNA"/>
</dbReference>
<feature type="transmembrane region" description="Helical" evidence="11">
    <location>
        <begin position="348"/>
        <end position="371"/>
    </location>
</feature>
<keyword evidence="6 11" id="KW-0133">Cell shape</keyword>
<dbReference type="AlphaFoldDB" id="A0A1I7N414"/>
<dbReference type="GO" id="GO:0071555">
    <property type="term" value="P:cell wall organization"/>
    <property type="evidence" value="ECO:0007669"/>
    <property type="project" value="UniProtKB-KW"/>
</dbReference>
<dbReference type="PANTHER" id="PTHR30474">
    <property type="entry name" value="CELL CYCLE PROTEIN"/>
    <property type="match status" value="1"/>
</dbReference>
<comment type="catalytic activity">
    <reaction evidence="11">
        <text>[GlcNAc-(1-&gt;4)-Mur2Ac(oyl-L-Ala-gamma-D-Glu-L-Lys-D-Ala-D-Ala)](n)-di-trans,octa-cis-undecaprenyl diphosphate + beta-D-GlcNAc-(1-&gt;4)-Mur2Ac(oyl-L-Ala-gamma-D-Glu-L-Lys-D-Ala-D-Ala)-di-trans,octa-cis-undecaprenyl diphosphate = [GlcNAc-(1-&gt;4)-Mur2Ac(oyl-L-Ala-gamma-D-Glu-L-Lys-D-Ala-D-Ala)](n+1)-di-trans,octa-cis-undecaprenyl diphosphate + di-trans,octa-cis-undecaprenyl diphosphate + H(+)</text>
        <dbReference type="Rhea" id="RHEA:23708"/>
        <dbReference type="Rhea" id="RHEA-COMP:9602"/>
        <dbReference type="Rhea" id="RHEA-COMP:9603"/>
        <dbReference type="ChEBI" id="CHEBI:15378"/>
        <dbReference type="ChEBI" id="CHEBI:58405"/>
        <dbReference type="ChEBI" id="CHEBI:60033"/>
        <dbReference type="ChEBI" id="CHEBI:78435"/>
        <dbReference type="EC" id="2.4.99.28"/>
    </reaction>
</comment>
<keyword evidence="13" id="KW-1185">Reference proteome</keyword>
<dbReference type="GO" id="GO:0032153">
    <property type="term" value="C:cell division site"/>
    <property type="evidence" value="ECO:0007669"/>
    <property type="project" value="TreeGrafter"/>
</dbReference>
<dbReference type="HAMAP" id="MF_02079">
    <property type="entry name" value="PGT_RodA"/>
    <property type="match status" value="1"/>
</dbReference>
<name>A0A1I7N414_9HYPH</name>
<reference evidence="13" key="1">
    <citation type="submission" date="2016-10" db="EMBL/GenBank/DDBJ databases">
        <authorList>
            <person name="Varghese N."/>
            <person name="Submissions S."/>
        </authorList>
    </citation>
    <scope>NUCLEOTIDE SEQUENCE [LARGE SCALE GENOMIC DNA]</scope>
    <source>
        <strain evidence="13">DSM 1565</strain>
    </source>
</reference>
<evidence type="ECO:0000256" key="1">
    <source>
        <dbReference type="ARBA" id="ARBA00004141"/>
    </source>
</evidence>
<evidence type="ECO:0000256" key="11">
    <source>
        <dbReference type="HAMAP-Rule" id="MF_02079"/>
    </source>
</evidence>
<feature type="transmembrane region" description="Helical" evidence="11">
    <location>
        <begin position="194"/>
        <end position="213"/>
    </location>
</feature>
<comment type="function">
    <text evidence="11">Peptidoglycan polymerase that is essential for cell wall elongation.</text>
</comment>
<feature type="transmembrane region" description="Helical" evidence="11">
    <location>
        <begin position="171"/>
        <end position="187"/>
    </location>
</feature>
<keyword evidence="7 11" id="KW-0573">Peptidoglycan synthesis</keyword>
<evidence type="ECO:0000256" key="4">
    <source>
        <dbReference type="ARBA" id="ARBA00022679"/>
    </source>
</evidence>
<feature type="transmembrane region" description="Helical" evidence="11">
    <location>
        <begin position="83"/>
        <end position="102"/>
    </location>
</feature>
<feature type="transmembrane region" description="Helical" evidence="11">
    <location>
        <begin position="58"/>
        <end position="77"/>
    </location>
</feature>
<dbReference type="Proteomes" id="UP000199423">
    <property type="component" value="Unassembled WGS sequence"/>
</dbReference>
<keyword evidence="9 11" id="KW-0472">Membrane</keyword>
<dbReference type="GO" id="GO:0015648">
    <property type="term" value="F:lipid-linked peptidoglycan transporter activity"/>
    <property type="evidence" value="ECO:0007669"/>
    <property type="project" value="TreeGrafter"/>
</dbReference>
<evidence type="ECO:0000256" key="3">
    <source>
        <dbReference type="ARBA" id="ARBA00022676"/>
    </source>
</evidence>
<dbReference type="InterPro" id="IPR001182">
    <property type="entry name" value="FtsW/RodA"/>
</dbReference>
<evidence type="ECO:0000256" key="6">
    <source>
        <dbReference type="ARBA" id="ARBA00022960"/>
    </source>
</evidence>
<dbReference type="RefSeq" id="WP_244531096.1">
    <property type="nucleotide sequence ID" value="NZ_FPCH01000001.1"/>
</dbReference>
<evidence type="ECO:0000256" key="9">
    <source>
        <dbReference type="ARBA" id="ARBA00023136"/>
    </source>
</evidence>
<dbReference type="PROSITE" id="PS00428">
    <property type="entry name" value="FTSW_RODA_SPOVE"/>
    <property type="match status" value="1"/>
</dbReference>
<keyword evidence="4 11" id="KW-0808">Transferase</keyword>
<keyword evidence="5 11" id="KW-0812">Transmembrane</keyword>
<keyword evidence="10 11" id="KW-0961">Cell wall biogenesis/degradation</keyword>
<dbReference type="GO" id="GO:0008955">
    <property type="term" value="F:peptidoglycan glycosyltransferase activity"/>
    <property type="evidence" value="ECO:0007669"/>
    <property type="project" value="UniProtKB-UniRule"/>
</dbReference>
<dbReference type="PANTHER" id="PTHR30474:SF1">
    <property type="entry name" value="PEPTIDOGLYCAN GLYCOSYLTRANSFERASE MRDB"/>
    <property type="match status" value="1"/>
</dbReference>
<dbReference type="GO" id="GO:0005886">
    <property type="term" value="C:plasma membrane"/>
    <property type="evidence" value="ECO:0007669"/>
    <property type="project" value="UniProtKB-SubCell"/>
</dbReference>
<dbReference type="UniPathway" id="UPA00219"/>
<feature type="transmembrane region" description="Helical" evidence="11">
    <location>
        <begin position="282"/>
        <end position="303"/>
    </location>
</feature>
<sequence>MMDALFSAWSTSRPLRLSDKLWRIHWPVLLTACLLAGIGTATLYSVSGGSFQPWAERHTLRFLVMLGIVVAMATVRLEVWMKLAYPAYLAALAMLALVPFAGSEALGAKRWIDIGPISFQPSELMKLALVAALARFYFQLPPEKIGKPQYVLAPLVLIGVPVFLTMQQPDLGSACLFVALGLALMFLAGVPLRYFALGGLITIASLPVIWSGMHDYQKRRVEVFINPGMDPLGSGYHITQSKIALGAGGVAGKGFMQGTQSQLDFVPEKHTDFIASIIGEEWGFKGMLVLIAIYALLILMMMIMAQRCENRFARLAIAGSATTFFLYVFFNLAMVTGLVPVVGIPLPLVSYGGTSMTTLMIGLGLAMSAYVHGRAAGR</sequence>
<dbReference type="GO" id="GO:0051301">
    <property type="term" value="P:cell division"/>
    <property type="evidence" value="ECO:0007669"/>
    <property type="project" value="InterPro"/>
</dbReference>
<evidence type="ECO:0000313" key="12">
    <source>
        <dbReference type="EMBL" id="SFV29392.1"/>
    </source>
</evidence>